<gene>
    <name evidence="5" type="primary">garK</name>
    <name evidence="5" type="ORF">GCM10011450_26210</name>
</gene>
<dbReference type="Gene3D" id="3.40.50.10350">
    <property type="entry name" value="Glycerate kinase, domain 1"/>
    <property type="match status" value="1"/>
</dbReference>
<dbReference type="EMBL" id="BMYS01000025">
    <property type="protein sequence ID" value="GGW95211.1"/>
    <property type="molecule type" value="Genomic_DNA"/>
</dbReference>
<evidence type="ECO:0000256" key="1">
    <source>
        <dbReference type="ARBA" id="ARBA00006284"/>
    </source>
</evidence>
<comment type="similarity">
    <text evidence="1 4">Belongs to the glycerate kinase type-1 family.</text>
</comment>
<evidence type="ECO:0000313" key="5">
    <source>
        <dbReference type="EMBL" id="GGW95211.1"/>
    </source>
</evidence>
<keyword evidence="6" id="KW-1185">Reference proteome</keyword>
<organism evidence="5 6">
    <name type="scientific">Advenella faeciporci</name>
    <dbReference type="NCBI Taxonomy" id="797535"/>
    <lineage>
        <taxon>Bacteria</taxon>
        <taxon>Pseudomonadati</taxon>
        <taxon>Pseudomonadota</taxon>
        <taxon>Betaproteobacteria</taxon>
        <taxon>Burkholderiales</taxon>
        <taxon>Alcaligenaceae</taxon>
    </lineage>
</organism>
<dbReference type="AlphaFoldDB" id="A0A918JQ90"/>
<comment type="caution">
    <text evidence="5">The sequence shown here is derived from an EMBL/GenBank/DDBJ whole genome shotgun (WGS) entry which is preliminary data.</text>
</comment>
<accession>A0A918JQ90</accession>
<proteinExistence type="inferred from homology"/>
<dbReference type="PANTHER" id="PTHR21599">
    <property type="entry name" value="GLYCERATE KINASE"/>
    <property type="match status" value="1"/>
</dbReference>
<dbReference type="InterPro" id="IPR004381">
    <property type="entry name" value="Glycerate_kinase"/>
</dbReference>
<dbReference type="Proteomes" id="UP000608345">
    <property type="component" value="Unassembled WGS sequence"/>
</dbReference>
<dbReference type="PIRSF" id="PIRSF006078">
    <property type="entry name" value="GlxK"/>
    <property type="match status" value="1"/>
</dbReference>
<protein>
    <submittedName>
        <fullName evidence="5">Glycerate kinase</fullName>
    </submittedName>
</protein>
<evidence type="ECO:0000313" key="6">
    <source>
        <dbReference type="Proteomes" id="UP000608345"/>
    </source>
</evidence>
<evidence type="ECO:0000256" key="3">
    <source>
        <dbReference type="ARBA" id="ARBA00022777"/>
    </source>
</evidence>
<dbReference type="NCBIfam" id="TIGR00045">
    <property type="entry name" value="glycerate kinase"/>
    <property type="match status" value="1"/>
</dbReference>
<dbReference type="InterPro" id="IPR018197">
    <property type="entry name" value="Glycerate_kinase_RE-like"/>
</dbReference>
<dbReference type="GO" id="GO:0031388">
    <property type="term" value="P:organic acid phosphorylation"/>
    <property type="evidence" value="ECO:0007669"/>
    <property type="project" value="UniProtKB-UniRule"/>
</dbReference>
<sequence>MKIIIAPDSFKESLPAHEVATAIAQGVRQAAPSACIHCVPMADGGEGTVLAIAQSTHCKLMQSTVQNAMGQPVTATWTMTNNETAIIEMASAAGLEQIQPQNRNILRSNTFGVGQLILEALNKKARHIILGLGGSATTDGGVGMLAALGIQFMDKNNTLLEPVPAELARLEKINISGMDPRLSQIGFTLASDVNNPLCGHHGAAAIFGPQKGATPEQVLFLDQVMANYADITATTLGKDMRHEQGAGAAGGLGFAGLSFLKARFRPGVEIVAEFAGLAQLIENADLVITGEGKLDEQTLQGKTLAGIAALAQQHKVPVIVIAGTLGNNYQALYNKGITAAFSLCNGPMSLQEAMQKTSQLLQDRSRDIMQVFLANQTNKRDKNYKLK</sequence>
<keyword evidence="3 4" id="KW-0418">Kinase</keyword>
<evidence type="ECO:0000256" key="2">
    <source>
        <dbReference type="ARBA" id="ARBA00022679"/>
    </source>
</evidence>
<dbReference type="InterPro" id="IPR018193">
    <property type="entry name" value="Glyc_kinase_flavodox-like_fold"/>
</dbReference>
<reference evidence="5" key="1">
    <citation type="journal article" date="2014" name="Int. J. Syst. Evol. Microbiol.">
        <title>Complete genome sequence of Corynebacterium casei LMG S-19264T (=DSM 44701T), isolated from a smear-ripened cheese.</title>
        <authorList>
            <consortium name="US DOE Joint Genome Institute (JGI-PGF)"/>
            <person name="Walter F."/>
            <person name="Albersmeier A."/>
            <person name="Kalinowski J."/>
            <person name="Ruckert C."/>
        </authorList>
    </citation>
    <scope>NUCLEOTIDE SEQUENCE</scope>
    <source>
        <strain evidence="5">KCTC 23732</strain>
    </source>
</reference>
<dbReference type="Gene3D" id="3.90.1510.10">
    <property type="entry name" value="Glycerate kinase, domain 2"/>
    <property type="match status" value="1"/>
</dbReference>
<dbReference type="SUPFAM" id="SSF110738">
    <property type="entry name" value="Glycerate kinase I"/>
    <property type="match status" value="1"/>
</dbReference>
<evidence type="ECO:0000256" key="4">
    <source>
        <dbReference type="PIRNR" id="PIRNR006078"/>
    </source>
</evidence>
<name>A0A918JQ90_9BURK</name>
<dbReference type="GO" id="GO:0008887">
    <property type="term" value="F:glycerate kinase activity"/>
    <property type="evidence" value="ECO:0007669"/>
    <property type="project" value="UniProtKB-UniRule"/>
</dbReference>
<dbReference type="RefSeq" id="WP_189385955.1">
    <property type="nucleotide sequence ID" value="NZ_BAABFY010000043.1"/>
</dbReference>
<reference evidence="5" key="2">
    <citation type="submission" date="2020-09" db="EMBL/GenBank/DDBJ databases">
        <authorList>
            <person name="Sun Q."/>
            <person name="Kim S."/>
        </authorList>
    </citation>
    <scope>NUCLEOTIDE SEQUENCE</scope>
    <source>
        <strain evidence="5">KCTC 23732</strain>
    </source>
</reference>
<dbReference type="Pfam" id="PF02595">
    <property type="entry name" value="Gly_kinase"/>
    <property type="match status" value="1"/>
</dbReference>
<keyword evidence="2 4" id="KW-0808">Transferase</keyword>
<dbReference type="PANTHER" id="PTHR21599:SF0">
    <property type="entry name" value="GLYCERATE KINASE"/>
    <property type="match status" value="1"/>
</dbReference>
<dbReference type="InterPro" id="IPR036129">
    <property type="entry name" value="Glycerate_kinase_sf"/>
</dbReference>